<dbReference type="GO" id="GO:0004722">
    <property type="term" value="F:protein serine/threonine phosphatase activity"/>
    <property type="evidence" value="ECO:0007669"/>
    <property type="project" value="UniProtKB-EC"/>
</dbReference>
<dbReference type="Pfam" id="PF00581">
    <property type="entry name" value="Rhodanese"/>
    <property type="match status" value="1"/>
</dbReference>
<evidence type="ECO:0000313" key="11">
    <source>
        <dbReference type="RefSeq" id="XP_022297952.1"/>
    </source>
</evidence>
<feature type="active site" description="Phosphocysteine intermediate" evidence="5">
    <location>
        <position position="271"/>
    </location>
</feature>
<evidence type="ECO:0000256" key="4">
    <source>
        <dbReference type="PIRNR" id="PIRNR000939"/>
    </source>
</evidence>
<dbReference type="GeneID" id="111107189"/>
<dbReference type="Gene3D" id="3.40.250.10">
    <property type="entry name" value="Rhodanese-like domain"/>
    <property type="match status" value="1"/>
</dbReference>
<dbReference type="PANTHER" id="PTHR10159">
    <property type="entry name" value="DUAL SPECIFICITY PROTEIN PHOSPHATASE"/>
    <property type="match status" value="1"/>
</dbReference>
<feature type="domain" description="Tyrosine specific protein phosphatases" evidence="8">
    <location>
        <begin position="248"/>
        <end position="308"/>
    </location>
</feature>
<feature type="domain" description="Tyrosine-protein phosphatase" evidence="7">
    <location>
        <begin position="184"/>
        <end position="327"/>
    </location>
</feature>
<dbReference type="RefSeq" id="XP_022297952.1">
    <property type="nucleotide sequence ID" value="XM_022442244.1"/>
</dbReference>
<dbReference type="GO" id="GO:0017017">
    <property type="term" value="F:MAP kinase tyrosine/serine/threonine phosphatase activity"/>
    <property type="evidence" value="ECO:0007669"/>
    <property type="project" value="InterPro"/>
</dbReference>
<accession>A0A8B8B3F8</accession>
<dbReference type="InterPro" id="IPR008343">
    <property type="entry name" value="MKP"/>
</dbReference>
<protein>
    <recommendedName>
        <fullName evidence="4">Dual specificity protein phosphatase</fullName>
        <ecNumber evidence="4">3.1.3.16</ecNumber>
        <ecNumber evidence="4">3.1.3.48</ecNumber>
    </recommendedName>
</protein>
<dbReference type="OrthoDB" id="165342at2759"/>
<dbReference type="SUPFAM" id="SSF52799">
    <property type="entry name" value="(Phosphotyrosine protein) phosphatases II"/>
    <property type="match status" value="1"/>
</dbReference>
<dbReference type="AlphaFoldDB" id="A0A8B8B3F8"/>
<dbReference type="CDD" id="cd01446">
    <property type="entry name" value="DSP_MapKP"/>
    <property type="match status" value="1"/>
</dbReference>
<proteinExistence type="inferred from homology"/>
<dbReference type="KEGG" id="cvn:111107189"/>
<dbReference type="SMART" id="SM00195">
    <property type="entry name" value="DSPc"/>
    <property type="match status" value="1"/>
</dbReference>
<dbReference type="InterPro" id="IPR029021">
    <property type="entry name" value="Prot-tyrosine_phosphatase-like"/>
</dbReference>
<comment type="catalytic activity">
    <reaction evidence="4">
        <text>O-phospho-L-tyrosyl-[protein] + H2O = L-tyrosyl-[protein] + phosphate</text>
        <dbReference type="Rhea" id="RHEA:10684"/>
        <dbReference type="Rhea" id="RHEA-COMP:10136"/>
        <dbReference type="Rhea" id="RHEA-COMP:20101"/>
        <dbReference type="ChEBI" id="CHEBI:15377"/>
        <dbReference type="ChEBI" id="CHEBI:43474"/>
        <dbReference type="ChEBI" id="CHEBI:46858"/>
        <dbReference type="ChEBI" id="CHEBI:61978"/>
        <dbReference type="EC" id="3.1.3.48"/>
    </reaction>
</comment>
<evidence type="ECO:0000259" key="9">
    <source>
        <dbReference type="PROSITE" id="PS50206"/>
    </source>
</evidence>
<comment type="similarity">
    <text evidence="1 4">Belongs to the protein-tyrosine phosphatase family. Non-receptor class dual specificity subfamily.</text>
</comment>
<evidence type="ECO:0000259" key="8">
    <source>
        <dbReference type="PROSITE" id="PS50056"/>
    </source>
</evidence>
<dbReference type="Gene3D" id="3.90.190.10">
    <property type="entry name" value="Protein tyrosine phosphatase superfamily"/>
    <property type="match status" value="1"/>
</dbReference>
<evidence type="ECO:0000256" key="5">
    <source>
        <dbReference type="PIRSR" id="PIRSR000939-1"/>
    </source>
</evidence>
<dbReference type="Pfam" id="PF00782">
    <property type="entry name" value="DSPc"/>
    <property type="match status" value="1"/>
</dbReference>
<dbReference type="PRINTS" id="PR01764">
    <property type="entry name" value="MAPKPHPHTASE"/>
</dbReference>
<dbReference type="GO" id="GO:0005829">
    <property type="term" value="C:cytosol"/>
    <property type="evidence" value="ECO:0007669"/>
    <property type="project" value="TreeGrafter"/>
</dbReference>
<organism evidence="10 11">
    <name type="scientific">Crassostrea virginica</name>
    <name type="common">Eastern oyster</name>
    <dbReference type="NCBI Taxonomy" id="6565"/>
    <lineage>
        <taxon>Eukaryota</taxon>
        <taxon>Metazoa</taxon>
        <taxon>Spiralia</taxon>
        <taxon>Lophotrochozoa</taxon>
        <taxon>Mollusca</taxon>
        <taxon>Bivalvia</taxon>
        <taxon>Autobranchia</taxon>
        <taxon>Pteriomorphia</taxon>
        <taxon>Ostreida</taxon>
        <taxon>Ostreoidea</taxon>
        <taxon>Ostreidae</taxon>
        <taxon>Crassostrea</taxon>
    </lineage>
</organism>
<dbReference type="Proteomes" id="UP000694844">
    <property type="component" value="Chromosome 8"/>
</dbReference>
<evidence type="ECO:0000256" key="3">
    <source>
        <dbReference type="ARBA" id="ARBA00022912"/>
    </source>
</evidence>
<sequence length="353" mass="39345">MPCVDFVMKMSADLCSPEWLIDSLRSGEKVLVLDCRPQNDFVRSHIQGAINISLPNLMLRRLRKGNLKTSCLIQNNEAKEAFNKLWKSHKIVIYDECTTDLNSNPSTVVDLLMKKLRQDGGNASCLAGGFSQFEKIANDLCRRTEKTDDSIFGLCNLKISDDSGNGTSESDSENLNSPACMSPYPVEVLNHLYLGNAKNSADIDLLKKFGIKYILNVTPNVPNKFAEDSDFKYMQIPVSDQLSQNLSAFFPEAIAFIDEARENGCGILVHCLAGISRSVTVTVAYLMQKEQMTLNQAYDHVKRCKPNISPNFNFMGQLLDFEKALSGNDTQGHPGFFCQRSNPLDSDTSVRQT</sequence>
<evidence type="ECO:0000256" key="6">
    <source>
        <dbReference type="SAM" id="MobiDB-lite"/>
    </source>
</evidence>
<dbReference type="EC" id="3.1.3.48" evidence="4"/>
<dbReference type="InterPro" id="IPR020422">
    <property type="entry name" value="TYR_PHOSPHATASE_DUAL_dom"/>
</dbReference>
<dbReference type="EC" id="3.1.3.16" evidence="4"/>
<evidence type="ECO:0000259" key="7">
    <source>
        <dbReference type="PROSITE" id="PS50054"/>
    </source>
</evidence>
<dbReference type="CDD" id="cd14566">
    <property type="entry name" value="DSP_MKP_classII"/>
    <property type="match status" value="1"/>
</dbReference>
<dbReference type="PANTHER" id="PTHR10159:SF519">
    <property type="entry name" value="DUAL SPECIFICITY PROTEIN PHOSPHATASE MPK3"/>
    <property type="match status" value="1"/>
</dbReference>
<keyword evidence="2 4" id="KW-0378">Hydrolase</keyword>
<keyword evidence="3 4" id="KW-0904">Protein phosphatase</keyword>
<dbReference type="PROSITE" id="PS50206">
    <property type="entry name" value="RHODANESE_3"/>
    <property type="match status" value="1"/>
</dbReference>
<dbReference type="InterPro" id="IPR000340">
    <property type="entry name" value="Dual-sp_phosphatase_cat-dom"/>
</dbReference>
<dbReference type="PROSITE" id="PS50054">
    <property type="entry name" value="TYR_PHOSPHATASE_DUAL"/>
    <property type="match status" value="1"/>
</dbReference>
<feature type="region of interest" description="Disordered" evidence="6">
    <location>
        <begin position="334"/>
        <end position="353"/>
    </location>
</feature>
<dbReference type="GO" id="GO:0008330">
    <property type="term" value="F:protein tyrosine/threonine phosphatase activity"/>
    <property type="evidence" value="ECO:0007669"/>
    <property type="project" value="TreeGrafter"/>
</dbReference>
<dbReference type="InterPro" id="IPR001763">
    <property type="entry name" value="Rhodanese-like_dom"/>
</dbReference>
<dbReference type="InterPro" id="IPR000387">
    <property type="entry name" value="Tyr_Pase_dom"/>
</dbReference>
<comment type="catalytic activity">
    <reaction evidence="4">
        <text>O-phospho-L-threonyl-[protein] + H2O = L-threonyl-[protein] + phosphate</text>
        <dbReference type="Rhea" id="RHEA:47004"/>
        <dbReference type="Rhea" id="RHEA-COMP:11060"/>
        <dbReference type="Rhea" id="RHEA-COMP:11605"/>
        <dbReference type="ChEBI" id="CHEBI:15377"/>
        <dbReference type="ChEBI" id="CHEBI:30013"/>
        <dbReference type="ChEBI" id="CHEBI:43474"/>
        <dbReference type="ChEBI" id="CHEBI:61977"/>
        <dbReference type="EC" id="3.1.3.16"/>
    </reaction>
</comment>
<feature type="domain" description="Rhodanese" evidence="9">
    <location>
        <begin position="26"/>
        <end position="142"/>
    </location>
</feature>
<feature type="compositionally biased region" description="Polar residues" evidence="6">
    <location>
        <begin position="339"/>
        <end position="353"/>
    </location>
</feature>
<evidence type="ECO:0000256" key="2">
    <source>
        <dbReference type="ARBA" id="ARBA00022801"/>
    </source>
</evidence>
<dbReference type="PROSITE" id="PS50056">
    <property type="entry name" value="TYR_PHOSPHATASE_2"/>
    <property type="match status" value="1"/>
</dbReference>
<dbReference type="InterPro" id="IPR036873">
    <property type="entry name" value="Rhodanese-like_dom_sf"/>
</dbReference>
<dbReference type="GO" id="GO:0033550">
    <property type="term" value="F:MAP kinase tyrosine phosphatase activity"/>
    <property type="evidence" value="ECO:0007669"/>
    <property type="project" value="TreeGrafter"/>
</dbReference>
<evidence type="ECO:0000256" key="1">
    <source>
        <dbReference type="ARBA" id="ARBA00008601"/>
    </source>
</evidence>
<name>A0A8B8B3F8_CRAVI</name>
<evidence type="ECO:0000313" key="10">
    <source>
        <dbReference type="Proteomes" id="UP000694844"/>
    </source>
</evidence>
<dbReference type="SMART" id="SM00450">
    <property type="entry name" value="RHOD"/>
    <property type="match status" value="1"/>
</dbReference>
<dbReference type="PIRSF" id="PIRSF000939">
    <property type="entry name" value="MAPK_Ptase"/>
    <property type="match status" value="1"/>
</dbReference>
<dbReference type="SUPFAM" id="SSF52821">
    <property type="entry name" value="Rhodanese/Cell cycle control phosphatase"/>
    <property type="match status" value="1"/>
</dbReference>
<gene>
    <name evidence="11" type="primary">LOC111107189</name>
</gene>
<dbReference type="GO" id="GO:0043409">
    <property type="term" value="P:negative regulation of MAPK cascade"/>
    <property type="evidence" value="ECO:0007669"/>
    <property type="project" value="TreeGrafter"/>
</dbReference>
<keyword evidence="10" id="KW-1185">Reference proteome</keyword>
<reference evidence="11" key="1">
    <citation type="submission" date="2025-08" db="UniProtKB">
        <authorList>
            <consortium name="RefSeq"/>
        </authorList>
    </citation>
    <scope>IDENTIFICATION</scope>
    <source>
        <tissue evidence="11">Whole sample</tissue>
    </source>
</reference>